<dbReference type="InParanoid" id="A0A2K1KEQ8"/>
<dbReference type="Gramene" id="Pp3c6_7450V3.1">
    <property type="protein sequence ID" value="Pp3c6_7450V3.1"/>
    <property type="gene ID" value="Pp3c6_7450"/>
</dbReference>
<dbReference type="EMBL" id="ABEU02000006">
    <property type="protein sequence ID" value="PNR52260.1"/>
    <property type="molecule type" value="Genomic_DNA"/>
</dbReference>
<name>A0A2K1KEQ8_PHYPA</name>
<accession>A0A2K1KEQ8</accession>
<dbReference type="Proteomes" id="UP000006727">
    <property type="component" value="Chromosome 6"/>
</dbReference>
<dbReference type="EnsemblPlants" id="Pp3c6_7450V3.1">
    <property type="protein sequence ID" value="Pp3c6_7450V3.1"/>
    <property type="gene ID" value="Pp3c6_7450"/>
</dbReference>
<proteinExistence type="predicted"/>
<reference evidence="1 3" key="1">
    <citation type="journal article" date="2008" name="Science">
        <title>The Physcomitrella genome reveals evolutionary insights into the conquest of land by plants.</title>
        <authorList>
            <person name="Rensing S."/>
            <person name="Lang D."/>
            <person name="Zimmer A."/>
            <person name="Terry A."/>
            <person name="Salamov A."/>
            <person name="Shapiro H."/>
            <person name="Nishiyama T."/>
            <person name="Perroud P.-F."/>
            <person name="Lindquist E."/>
            <person name="Kamisugi Y."/>
            <person name="Tanahashi T."/>
            <person name="Sakakibara K."/>
            <person name="Fujita T."/>
            <person name="Oishi K."/>
            <person name="Shin-I T."/>
            <person name="Kuroki Y."/>
            <person name="Toyoda A."/>
            <person name="Suzuki Y."/>
            <person name="Hashimoto A."/>
            <person name="Yamaguchi K."/>
            <person name="Sugano A."/>
            <person name="Kohara Y."/>
            <person name="Fujiyama A."/>
            <person name="Anterola A."/>
            <person name="Aoki S."/>
            <person name="Ashton N."/>
            <person name="Barbazuk W.B."/>
            <person name="Barker E."/>
            <person name="Bennetzen J."/>
            <person name="Bezanilla M."/>
            <person name="Blankenship R."/>
            <person name="Cho S.H."/>
            <person name="Dutcher S."/>
            <person name="Estelle M."/>
            <person name="Fawcett J.A."/>
            <person name="Gundlach H."/>
            <person name="Hanada K."/>
            <person name="Heyl A."/>
            <person name="Hicks K.A."/>
            <person name="Hugh J."/>
            <person name="Lohr M."/>
            <person name="Mayer K."/>
            <person name="Melkozernov A."/>
            <person name="Murata T."/>
            <person name="Nelson D."/>
            <person name="Pils B."/>
            <person name="Prigge M."/>
            <person name="Reiss B."/>
            <person name="Renner T."/>
            <person name="Rombauts S."/>
            <person name="Rushton P."/>
            <person name="Sanderfoot A."/>
            <person name="Schween G."/>
            <person name="Shiu S.-H."/>
            <person name="Stueber K."/>
            <person name="Theodoulou F.L."/>
            <person name="Tu H."/>
            <person name="Van de Peer Y."/>
            <person name="Verrier P.J."/>
            <person name="Waters E."/>
            <person name="Wood A."/>
            <person name="Yang L."/>
            <person name="Cove D."/>
            <person name="Cuming A."/>
            <person name="Hasebe M."/>
            <person name="Lucas S."/>
            <person name="Mishler D.B."/>
            <person name="Reski R."/>
            <person name="Grigoriev I."/>
            <person name="Quatrano R.S."/>
            <person name="Boore J.L."/>
        </authorList>
    </citation>
    <scope>NUCLEOTIDE SEQUENCE [LARGE SCALE GENOMIC DNA]</scope>
    <source>
        <strain evidence="2 3">cv. Gransden 2004</strain>
    </source>
</reference>
<sequence length="150" mass="17386">MFQHPPLLQNHPRSFNKTTRRLSTLINMSILLIGFMWSRSNIGNLTVKEFTEFFVGVLLFAVMVEEVLEEPSCIDFKIHNVVRNFVSEKAIVKKIVEDLRVETSHLCDVPVEVLHSIIILRLLSNFSLSDSIFRLLQSTRLVSCWLRVIM</sequence>
<evidence type="ECO:0000313" key="2">
    <source>
        <dbReference type="EnsemblPlants" id="Pp3c6_7450V3.1"/>
    </source>
</evidence>
<reference evidence="1 3" key="2">
    <citation type="journal article" date="2018" name="Plant J.">
        <title>The Physcomitrella patens chromosome-scale assembly reveals moss genome structure and evolution.</title>
        <authorList>
            <person name="Lang D."/>
            <person name="Ullrich K.K."/>
            <person name="Murat F."/>
            <person name="Fuchs J."/>
            <person name="Jenkins J."/>
            <person name="Haas F.B."/>
            <person name="Piednoel M."/>
            <person name="Gundlach H."/>
            <person name="Van Bel M."/>
            <person name="Meyberg R."/>
            <person name="Vives C."/>
            <person name="Morata J."/>
            <person name="Symeonidi A."/>
            <person name="Hiss M."/>
            <person name="Muchero W."/>
            <person name="Kamisugi Y."/>
            <person name="Saleh O."/>
            <person name="Blanc G."/>
            <person name="Decker E.L."/>
            <person name="van Gessel N."/>
            <person name="Grimwood J."/>
            <person name="Hayes R.D."/>
            <person name="Graham S.W."/>
            <person name="Gunter L.E."/>
            <person name="McDaniel S.F."/>
            <person name="Hoernstein S.N.W."/>
            <person name="Larsson A."/>
            <person name="Li F.W."/>
            <person name="Perroud P.F."/>
            <person name="Phillips J."/>
            <person name="Ranjan P."/>
            <person name="Rokshar D.S."/>
            <person name="Rothfels C.J."/>
            <person name="Schneider L."/>
            <person name="Shu S."/>
            <person name="Stevenson D.W."/>
            <person name="Thummler F."/>
            <person name="Tillich M."/>
            <person name="Villarreal Aguilar J.C."/>
            <person name="Widiez T."/>
            <person name="Wong G.K."/>
            <person name="Wymore A."/>
            <person name="Zhang Y."/>
            <person name="Zimmer A.D."/>
            <person name="Quatrano R.S."/>
            <person name="Mayer K.F.X."/>
            <person name="Goodstein D."/>
            <person name="Casacuberta J.M."/>
            <person name="Vandepoele K."/>
            <person name="Reski R."/>
            <person name="Cuming A.C."/>
            <person name="Tuskan G.A."/>
            <person name="Maumus F."/>
            <person name="Salse J."/>
            <person name="Schmutz J."/>
            <person name="Rensing S.A."/>
        </authorList>
    </citation>
    <scope>NUCLEOTIDE SEQUENCE [LARGE SCALE GENOMIC DNA]</scope>
    <source>
        <strain evidence="2 3">cv. Gransden 2004</strain>
    </source>
</reference>
<evidence type="ECO:0000313" key="3">
    <source>
        <dbReference type="Proteomes" id="UP000006727"/>
    </source>
</evidence>
<keyword evidence="3" id="KW-1185">Reference proteome</keyword>
<evidence type="ECO:0000313" key="1">
    <source>
        <dbReference type="EMBL" id="PNR52260.1"/>
    </source>
</evidence>
<dbReference type="AlphaFoldDB" id="A0A2K1KEQ8"/>
<gene>
    <name evidence="1" type="ORF">PHYPA_008634</name>
</gene>
<dbReference type="PaxDb" id="3218-PP1S252_97V6.1"/>
<protein>
    <submittedName>
        <fullName evidence="1 2">Uncharacterized protein</fullName>
    </submittedName>
</protein>
<organism evidence="1">
    <name type="scientific">Physcomitrium patens</name>
    <name type="common">Spreading-leaved earth moss</name>
    <name type="synonym">Physcomitrella patens</name>
    <dbReference type="NCBI Taxonomy" id="3218"/>
    <lineage>
        <taxon>Eukaryota</taxon>
        <taxon>Viridiplantae</taxon>
        <taxon>Streptophyta</taxon>
        <taxon>Embryophyta</taxon>
        <taxon>Bryophyta</taxon>
        <taxon>Bryophytina</taxon>
        <taxon>Bryopsida</taxon>
        <taxon>Funariidae</taxon>
        <taxon>Funariales</taxon>
        <taxon>Funariaceae</taxon>
        <taxon>Physcomitrium</taxon>
    </lineage>
</organism>
<reference evidence="2" key="3">
    <citation type="submission" date="2020-12" db="UniProtKB">
        <authorList>
            <consortium name="EnsemblPlants"/>
        </authorList>
    </citation>
    <scope>IDENTIFICATION</scope>
</reference>